<sequence>MGGLVQIQLSDLSAIKAEFEETRAKLERMTEQSSELQNGLSDKQVENMKLREEISRLDSLVMRMKGQSVGVRLKLEDNEDEELNNELNNELDQEQIKDEQLMIIKGEGFGFLSEEERERKRMKEEIQQKQIWNKLTEEEDKQEEEKEQSHVKHKKIMKYHQ</sequence>
<feature type="region of interest" description="Disordered" evidence="2">
    <location>
        <begin position="132"/>
        <end position="161"/>
    </location>
</feature>
<evidence type="ECO:0000313" key="4">
    <source>
        <dbReference type="Proteomes" id="UP000324800"/>
    </source>
</evidence>
<proteinExistence type="predicted"/>
<protein>
    <submittedName>
        <fullName evidence="3">Uncharacterized protein</fullName>
    </submittedName>
</protein>
<evidence type="ECO:0000256" key="2">
    <source>
        <dbReference type="SAM" id="MobiDB-lite"/>
    </source>
</evidence>
<keyword evidence="1" id="KW-0175">Coiled coil</keyword>
<gene>
    <name evidence="3" type="ORF">EZS28_039981</name>
</gene>
<dbReference type="Proteomes" id="UP000324800">
    <property type="component" value="Unassembled WGS sequence"/>
</dbReference>
<feature type="compositionally biased region" description="Basic residues" evidence="2">
    <location>
        <begin position="151"/>
        <end position="161"/>
    </location>
</feature>
<evidence type="ECO:0000313" key="3">
    <source>
        <dbReference type="EMBL" id="KAA6364492.1"/>
    </source>
</evidence>
<comment type="caution">
    <text evidence="3">The sequence shown here is derived from an EMBL/GenBank/DDBJ whole genome shotgun (WGS) entry which is preliminary data.</text>
</comment>
<evidence type="ECO:0000256" key="1">
    <source>
        <dbReference type="SAM" id="Coils"/>
    </source>
</evidence>
<dbReference type="EMBL" id="SNRW01021582">
    <property type="protein sequence ID" value="KAA6364492.1"/>
    <property type="molecule type" value="Genomic_DNA"/>
</dbReference>
<feature type="coiled-coil region" evidence="1">
    <location>
        <begin position="9"/>
        <end position="46"/>
    </location>
</feature>
<organism evidence="3 4">
    <name type="scientific">Streblomastix strix</name>
    <dbReference type="NCBI Taxonomy" id="222440"/>
    <lineage>
        <taxon>Eukaryota</taxon>
        <taxon>Metamonada</taxon>
        <taxon>Preaxostyla</taxon>
        <taxon>Oxymonadida</taxon>
        <taxon>Streblomastigidae</taxon>
        <taxon>Streblomastix</taxon>
    </lineage>
</organism>
<accession>A0A5J4U3H7</accession>
<dbReference type="AlphaFoldDB" id="A0A5J4U3H7"/>
<name>A0A5J4U3H7_9EUKA</name>
<reference evidence="3 4" key="1">
    <citation type="submission" date="2019-03" db="EMBL/GenBank/DDBJ databases">
        <title>Single cell metagenomics reveals metabolic interactions within the superorganism composed of flagellate Streblomastix strix and complex community of Bacteroidetes bacteria on its surface.</title>
        <authorList>
            <person name="Treitli S.C."/>
            <person name="Kolisko M."/>
            <person name="Husnik F."/>
            <person name="Keeling P."/>
            <person name="Hampl V."/>
        </authorList>
    </citation>
    <scope>NUCLEOTIDE SEQUENCE [LARGE SCALE GENOMIC DNA]</scope>
    <source>
        <strain evidence="3">ST1C</strain>
    </source>
</reference>
<feature type="coiled-coil region" evidence="1">
    <location>
        <begin position="73"/>
        <end position="132"/>
    </location>
</feature>